<dbReference type="Gene3D" id="3.30.110.190">
    <property type="match status" value="1"/>
</dbReference>
<dbReference type="Pfam" id="PF14337">
    <property type="entry name" value="Abi_alpha"/>
    <property type="match status" value="1"/>
</dbReference>
<reference evidence="1 2" key="1">
    <citation type="submission" date="2015-09" db="EMBL/GenBank/DDBJ databases">
        <title>Identification and resolution of microdiversity through metagenomic sequencing of parallel consortia.</title>
        <authorList>
            <person name="Nelson W.C."/>
            <person name="Romine M.F."/>
            <person name="Lindemann S.R."/>
        </authorList>
    </citation>
    <scope>NUCLEOTIDE SEQUENCE [LARGE SCALE GENOMIC DNA]</scope>
    <source>
        <strain evidence="1">Ana</strain>
    </source>
</reference>
<sequence length="151" mass="17175">MGLLASSVTGDSIHPSYPRILSELVQSEAKIIDCLYSLEIAFEALKEDKTTDGREKRRQVLKRFRLKQLKESVALDDEVFSQLIDNLLRLRLCNHPEDYEDYEVVVDTSLDSSDELDVSTESITNRFTDTEAIRLTNLGKSFMKACRGPQS</sequence>
<dbReference type="AlphaFoldDB" id="A0A0P8D959"/>
<comment type="caution">
    <text evidence="1">The sequence shown here is derived from an EMBL/GenBank/DDBJ whole genome shotgun (WGS) entry which is preliminary data.</text>
</comment>
<organism evidence="1 2">
    <name type="scientific">Phormidesmis priestleyi Ana</name>
    <dbReference type="NCBI Taxonomy" id="1666911"/>
    <lineage>
        <taxon>Bacteria</taxon>
        <taxon>Bacillati</taxon>
        <taxon>Cyanobacteriota</taxon>
        <taxon>Cyanophyceae</taxon>
        <taxon>Leptolyngbyales</taxon>
        <taxon>Leptolyngbyaceae</taxon>
        <taxon>Phormidesmis</taxon>
    </lineage>
</organism>
<dbReference type="EMBL" id="LJZR01000050">
    <property type="protein sequence ID" value="KPQ32639.1"/>
    <property type="molecule type" value="Genomic_DNA"/>
</dbReference>
<accession>A0A0P8D959</accession>
<gene>
    <name evidence="1" type="ORF">HLUCCA11_20950</name>
</gene>
<name>A0A0P8D959_9CYAN</name>
<dbReference type="InterPro" id="IPR025506">
    <property type="entry name" value="Abi_alpha"/>
</dbReference>
<dbReference type="Proteomes" id="UP000050465">
    <property type="component" value="Unassembled WGS sequence"/>
</dbReference>
<protein>
    <submittedName>
        <fullName evidence="1">Uncharacterized protein</fullName>
    </submittedName>
</protein>
<proteinExistence type="predicted"/>
<evidence type="ECO:0000313" key="1">
    <source>
        <dbReference type="EMBL" id="KPQ32639.1"/>
    </source>
</evidence>
<evidence type="ECO:0000313" key="2">
    <source>
        <dbReference type="Proteomes" id="UP000050465"/>
    </source>
</evidence>